<name>A0A557RIY8_9GAMM</name>
<evidence type="ECO:0000313" key="2">
    <source>
        <dbReference type="EMBL" id="TVO65132.1"/>
    </source>
</evidence>
<protein>
    <recommendedName>
        <fullName evidence="4">Porin family protein</fullName>
    </recommendedName>
</protein>
<proteinExistence type="predicted"/>
<dbReference type="Proteomes" id="UP000316688">
    <property type="component" value="Unassembled WGS sequence"/>
</dbReference>
<keyword evidence="3" id="KW-1185">Reference proteome</keyword>
<dbReference type="EMBL" id="VMKP01000002">
    <property type="protein sequence ID" value="TVO65132.1"/>
    <property type="molecule type" value="Genomic_DNA"/>
</dbReference>
<dbReference type="Gene3D" id="2.40.160.170">
    <property type="match status" value="1"/>
</dbReference>
<comment type="caution">
    <text evidence="2">The sequence shown here is derived from an EMBL/GenBank/DDBJ whole genome shotgun (WGS) entry which is preliminary data.</text>
</comment>
<reference evidence="2 3" key="1">
    <citation type="submission" date="2019-07" db="EMBL/GenBank/DDBJ databases">
        <title>Reclasification of Spiribacter aquaticus.</title>
        <authorList>
            <person name="Leon M.J."/>
            <person name="Sanchez-Porro C."/>
            <person name="Ventosa A."/>
        </authorList>
    </citation>
    <scope>NUCLEOTIDE SEQUENCE [LARGE SCALE GENOMIC DNA]</scope>
    <source>
        <strain evidence="2 3">SP30</strain>
    </source>
</reference>
<keyword evidence="1" id="KW-0732">Signal</keyword>
<dbReference type="AlphaFoldDB" id="A0A557RIY8"/>
<evidence type="ECO:0008006" key="4">
    <source>
        <dbReference type="Google" id="ProtNLM"/>
    </source>
</evidence>
<dbReference type="RefSeq" id="WP_144347286.1">
    <property type="nucleotide sequence ID" value="NZ_VMKP01000002.1"/>
</dbReference>
<gene>
    <name evidence="2" type="ORF">FPL11_03280</name>
</gene>
<feature type="signal peptide" evidence="1">
    <location>
        <begin position="1"/>
        <end position="26"/>
    </location>
</feature>
<organism evidence="2 3">
    <name type="scientific">Spiribacter aquaticus</name>
    <dbReference type="NCBI Taxonomy" id="1935996"/>
    <lineage>
        <taxon>Bacteria</taxon>
        <taxon>Pseudomonadati</taxon>
        <taxon>Pseudomonadota</taxon>
        <taxon>Gammaproteobacteria</taxon>
        <taxon>Chromatiales</taxon>
        <taxon>Ectothiorhodospiraceae</taxon>
        <taxon>Spiribacter</taxon>
    </lineage>
</organism>
<accession>A0A557RIY8</accession>
<feature type="chain" id="PRO_5021740592" description="Porin family protein" evidence="1">
    <location>
        <begin position="27"/>
        <end position="192"/>
    </location>
</feature>
<sequence>MTGKSMTMRGFGALALCIAMAAPAYAQPVDWQLAPSAGQELTAHLNERLDIQFGVTHSGTPSERPASSGFGALSDEFAFSALVDWSFSDEGLRMRGGARYGDQDPAKDSWQFSAIERENIQTYLGVGWDSNFTDDERFGLSLDMGLAFESVRGTDTVEGDTPRNLSDQTGLGSMFESLRYTPSVSAGLEYRF</sequence>
<evidence type="ECO:0000256" key="1">
    <source>
        <dbReference type="SAM" id="SignalP"/>
    </source>
</evidence>
<evidence type="ECO:0000313" key="3">
    <source>
        <dbReference type="Proteomes" id="UP000316688"/>
    </source>
</evidence>